<dbReference type="EMBL" id="JACJFM010000004">
    <property type="protein sequence ID" value="MBB1485894.1"/>
    <property type="molecule type" value="Genomic_DNA"/>
</dbReference>
<dbReference type="InterPro" id="IPR044000">
    <property type="entry name" value="Phage_tube_2"/>
</dbReference>
<accession>A0A839IMG6</accession>
<dbReference type="Proteomes" id="UP000565262">
    <property type="component" value="Unassembled WGS sequence"/>
</dbReference>
<gene>
    <name evidence="1" type="ORF">H4O21_04610</name>
</gene>
<dbReference type="Pfam" id="PF18906">
    <property type="entry name" value="Phage_tube_2"/>
    <property type="match status" value="1"/>
</dbReference>
<evidence type="ECO:0000313" key="2">
    <source>
        <dbReference type="Proteomes" id="UP000565262"/>
    </source>
</evidence>
<sequence length="319" mass="33717">MPTPLLFKNKVLLAKAETTYGTDPTPDGSNAIVTKNLSISPYEGNRVSREIDRATLGNDLEFNTGPYVTVTFDAELAGAGAAGTVPGYGVLLRASGLEETITAAPDPAAKVVYQPVSSQFESCTLYFQQSGQLHKVTGARGTVKFSLQKGAMPSMNFTFTGIWHAPETLASAPSVDTSAFKTPLPVNAANTTTYNVHGYSCRAEGLDIDLANNVVYRNVIGGESVEITDRTPTGQVTVEAPDLATKDFFDAVASHDGVTTGPVELVHGTVDGSIVELKAPNVQLSSISANDSDGILTYQMDARLIPTNAGDDELQLIVR</sequence>
<proteinExistence type="predicted"/>
<dbReference type="RefSeq" id="WP_182807680.1">
    <property type="nucleotide sequence ID" value="NZ_JACJFM010000004.1"/>
</dbReference>
<reference evidence="1 2" key="1">
    <citation type="submission" date="2020-08" db="EMBL/GenBank/DDBJ databases">
        <title>Oceanospirillum sp. nov. isolated from marine sediment.</title>
        <authorList>
            <person name="Ji X."/>
        </authorList>
    </citation>
    <scope>NUCLEOTIDE SEQUENCE [LARGE SCALE GENOMIC DNA]</scope>
    <source>
        <strain evidence="1 2">D5</strain>
    </source>
</reference>
<organism evidence="1 2">
    <name type="scientific">Oceanospirillum sediminis</name>
    <dbReference type="NCBI Taxonomy" id="2760088"/>
    <lineage>
        <taxon>Bacteria</taxon>
        <taxon>Pseudomonadati</taxon>
        <taxon>Pseudomonadota</taxon>
        <taxon>Gammaproteobacteria</taxon>
        <taxon>Oceanospirillales</taxon>
        <taxon>Oceanospirillaceae</taxon>
        <taxon>Oceanospirillum</taxon>
    </lineage>
</organism>
<dbReference type="AlphaFoldDB" id="A0A839IMG6"/>
<evidence type="ECO:0000313" key="1">
    <source>
        <dbReference type="EMBL" id="MBB1485894.1"/>
    </source>
</evidence>
<keyword evidence="2" id="KW-1185">Reference proteome</keyword>
<name>A0A839IMG6_9GAMM</name>
<comment type="caution">
    <text evidence="1">The sequence shown here is derived from an EMBL/GenBank/DDBJ whole genome shotgun (WGS) entry which is preliminary data.</text>
</comment>
<protein>
    <submittedName>
        <fullName evidence="1">Uncharacterized protein</fullName>
    </submittedName>
</protein>